<proteinExistence type="predicted"/>
<feature type="domain" description="Late embryogenesis abundant protein LEA-2 subgroup" evidence="7">
    <location>
        <begin position="87"/>
        <end position="189"/>
    </location>
</feature>
<evidence type="ECO:0000256" key="2">
    <source>
        <dbReference type="ARBA" id="ARBA00022692"/>
    </source>
</evidence>
<evidence type="ECO:0000313" key="8">
    <source>
        <dbReference type="Proteomes" id="UP001515500"/>
    </source>
</evidence>
<dbReference type="InterPro" id="IPR004864">
    <property type="entry name" value="LEA_2"/>
</dbReference>
<dbReference type="Proteomes" id="UP001515500">
    <property type="component" value="Chromosome 14"/>
</dbReference>
<keyword evidence="4 6" id="KW-0472">Membrane</keyword>
<organism evidence="8 9">
    <name type="scientific">Dioscorea cayennensis subsp. rotundata</name>
    <name type="common">White Guinea yam</name>
    <name type="synonym">Dioscorea rotundata</name>
    <dbReference type="NCBI Taxonomy" id="55577"/>
    <lineage>
        <taxon>Eukaryota</taxon>
        <taxon>Viridiplantae</taxon>
        <taxon>Streptophyta</taxon>
        <taxon>Embryophyta</taxon>
        <taxon>Tracheophyta</taxon>
        <taxon>Spermatophyta</taxon>
        <taxon>Magnoliopsida</taxon>
        <taxon>Liliopsida</taxon>
        <taxon>Dioscoreales</taxon>
        <taxon>Dioscoreaceae</taxon>
        <taxon>Dioscorea</taxon>
    </lineage>
</organism>
<protein>
    <submittedName>
        <fullName evidence="9">NDR1/HIN1-like protein 10</fullName>
    </submittedName>
</protein>
<evidence type="ECO:0000256" key="4">
    <source>
        <dbReference type="ARBA" id="ARBA00023136"/>
    </source>
</evidence>
<comment type="subcellular location">
    <subcellularLocation>
        <location evidence="1">Membrane</location>
        <topology evidence="1">Single-pass membrane protein</topology>
    </subcellularLocation>
</comment>
<keyword evidence="8" id="KW-1185">Reference proteome</keyword>
<name>A0AB40CGQ0_DIOCR</name>
<dbReference type="RefSeq" id="XP_039139015.1">
    <property type="nucleotide sequence ID" value="XM_039283081.1"/>
</dbReference>
<dbReference type="GeneID" id="120276352"/>
<evidence type="ECO:0000259" key="7">
    <source>
        <dbReference type="Pfam" id="PF03168"/>
    </source>
</evidence>
<accession>A0AB40CGQ0</accession>
<keyword evidence="3 6" id="KW-1133">Transmembrane helix</keyword>
<dbReference type="InterPro" id="IPR044839">
    <property type="entry name" value="NDR1-like"/>
</dbReference>
<evidence type="ECO:0000313" key="9">
    <source>
        <dbReference type="RefSeq" id="XP_039139015.1"/>
    </source>
</evidence>
<keyword evidence="2 6" id="KW-0812">Transmembrane</keyword>
<reference evidence="9" key="1">
    <citation type="submission" date="2025-08" db="UniProtKB">
        <authorList>
            <consortium name="RefSeq"/>
        </authorList>
    </citation>
    <scope>IDENTIFICATION</scope>
</reference>
<feature type="transmembrane region" description="Helical" evidence="6">
    <location>
        <begin position="32"/>
        <end position="54"/>
    </location>
</feature>
<dbReference type="PANTHER" id="PTHR31415">
    <property type="entry name" value="OS05G0367900 PROTEIN"/>
    <property type="match status" value="1"/>
</dbReference>
<evidence type="ECO:0000256" key="6">
    <source>
        <dbReference type="SAM" id="Phobius"/>
    </source>
</evidence>
<dbReference type="AlphaFoldDB" id="A0AB40CGQ0"/>
<dbReference type="GO" id="GO:0098542">
    <property type="term" value="P:defense response to other organism"/>
    <property type="evidence" value="ECO:0007669"/>
    <property type="project" value="InterPro"/>
</dbReference>
<evidence type="ECO:0000256" key="3">
    <source>
        <dbReference type="ARBA" id="ARBA00022989"/>
    </source>
</evidence>
<sequence length="215" mass="25096">MQQAPQNPYPGSYYGPPIPPQQANHRNRRRTIIRAFIAFWIAIGITVLILWLVYRPNKIKFSVENAYLTNFTLTTSPSYLDYDLYTTVSIRNPNKKIGVYYDRLEASAFYSGYRFGWIPLPTFYQGHKNTTMLFPSFDGRSIVTDSSVSDTFKNENATRFFNIDLWFNAKIRLKYGSWIKIKYTVRIRCDIRVPLVTNGNSNNAGFQWTQCDVDY</sequence>
<dbReference type="PANTHER" id="PTHR31415:SF4">
    <property type="entry name" value="NDR1_HIN1-LIKE PROTEIN 3"/>
    <property type="match status" value="1"/>
</dbReference>
<dbReference type="Pfam" id="PF03168">
    <property type="entry name" value="LEA_2"/>
    <property type="match status" value="1"/>
</dbReference>
<evidence type="ECO:0000256" key="5">
    <source>
        <dbReference type="SAM" id="MobiDB-lite"/>
    </source>
</evidence>
<gene>
    <name evidence="9" type="primary">LOC120276352</name>
</gene>
<feature type="compositionally biased region" description="Low complexity" evidence="5">
    <location>
        <begin position="1"/>
        <end position="15"/>
    </location>
</feature>
<evidence type="ECO:0000256" key="1">
    <source>
        <dbReference type="ARBA" id="ARBA00004167"/>
    </source>
</evidence>
<feature type="region of interest" description="Disordered" evidence="5">
    <location>
        <begin position="1"/>
        <end position="23"/>
    </location>
</feature>
<dbReference type="GO" id="GO:0009506">
    <property type="term" value="C:plasmodesma"/>
    <property type="evidence" value="ECO:0007669"/>
    <property type="project" value="TreeGrafter"/>
</dbReference>
<dbReference type="GO" id="GO:0005886">
    <property type="term" value="C:plasma membrane"/>
    <property type="evidence" value="ECO:0007669"/>
    <property type="project" value="TreeGrafter"/>
</dbReference>